<accession>A0A7C1BC77</accession>
<name>A0A7C1BC77_UNCW3</name>
<organism evidence="1">
    <name type="scientific">candidate division WOR-3 bacterium</name>
    <dbReference type="NCBI Taxonomy" id="2052148"/>
    <lineage>
        <taxon>Bacteria</taxon>
        <taxon>Bacteria division WOR-3</taxon>
    </lineage>
</organism>
<dbReference type="Proteomes" id="UP000885931">
    <property type="component" value="Unassembled WGS sequence"/>
</dbReference>
<sequence>MKLSEIKKIIEKYGLPGENPKPAPSSEKRFPDGAHYRMEVSGVERPEVLDALLDEREKRGVPIHRLISTVMGSTLLDKEELKSFAKMAHDARVEVILTPGPRSSWDTGRQVATPEGALCGLRLRGVDNVVRYIGDVMRAIDIGFRGFLVWDEGVLWLLSRMREDGIIPKETVFKVSIFAGHGNPFGAKVVEGLGANTINPLGDLSIEMFAAIRQAIDIPMDVHIFLFDSWGGFNRFWEAPELARVAAPCYFKLEPGASMGLYKPWVSPDSLAFLAREKVKYAQIIKEIIEENNPELKLSEQGPEDLAIPQP</sequence>
<comment type="caution">
    <text evidence="1">The sequence shown here is derived from an EMBL/GenBank/DDBJ whole genome shotgun (WGS) entry which is preliminary data.</text>
</comment>
<evidence type="ECO:0000313" key="1">
    <source>
        <dbReference type="EMBL" id="HDM90510.1"/>
    </source>
</evidence>
<proteinExistence type="predicted"/>
<reference evidence="1" key="1">
    <citation type="journal article" date="2020" name="mSystems">
        <title>Genome- and Community-Level Interaction Insights into Carbon Utilization and Element Cycling Functions of Hydrothermarchaeota in Hydrothermal Sediment.</title>
        <authorList>
            <person name="Zhou Z."/>
            <person name="Liu Y."/>
            <person name="Xu W."/>
            <person name="Pan J."/>
            <person name="Luo Z.H."/>
            <person name="Li M."/>
        </authorList>
    </citation>
    <scope>NUCLEOTIDE SEQUENCE [LARGE SCALE GENOMIC DNA]</scope>
    <source>
        <strain evidence="1">HyVt-237</strain>
    </source>
</reference>
<dbReference type="EMBL" id="DRBW01000183">
    <property type="protein sequence ID" value="HDM90510.1"/>
    <property type="molecule type" value="Genomic_DNA"/>
</dbReference>
<gene>
    <name evidence="1" type="ORF">ENG67_04810</name>
</gene>
<protein>
    <recommendedName>
        <fullName evidence="2">Peptidase U32</fullName>
    </recommendedName>
</protein>
<evidence type="ECO:0008006" key="2">
    <source>
        <dbReference type="Google" id="ProtNLM"/>
    </source>
</evidence>
<dbReference type="AlphaFoldDB" id="A0A7C1BC77"/>